<name>A0ABT2F216_9STAP</name>
<dbReference type="InterPro" id="IPR012454">
    <property type="entry name" value="DUF1659"/>
</dbReference>
<gene>
    <name evidence="2" type="ORF">NXS11_06280</name>
</gene>
<accession>A0ABT2F216</accession>
<dbReference type="EMBL" id="JANUXY010000005">
    <property type="protein sequence ID" value="MCS4486505.1"/>
    <property type="molecule type" value="Genomic_DNA"/>
</dbReference>
<dbReference type="Pfam" id="PF07872">
    <property type="entry name" value="DUF1659"/>
    <property type="match status" value="1"/>
</dbReference>
<proteinExistence type="predicted"/>
<feature type="domain" description="DUF1659" evidence="1">
    <location>
        <begin position="5"/>
        <end position="66"/>
    </location>
</feature>
<protein>
    <submittedName>
        <fullName evidence="2">DUF1659 domain-containing protein</fullName>
    </submittedName>
</protein>
<comment type="caution">
    <text evidence="2">The sequence shown here is derived from an EMBL/GenBank/DDBJ whole genome shotgun (WGS) entry which is preliminary data.</text>
</comment>
<keyword evidence="3" id="KW-1185">Reference proteome</keyword>
<dbReference type="Proteomes" id="UP001205609">
    <property type="component" value="Unassembled WGS sequence"/>
</dbReference>
<dbReference type="RefSeq" id="WP_259199864.1">
    <property type="nucleotide sequence ID" value="NZ_JANUXY010000005.1"/>
</dbReference>
<reference evidence="2 3" key="1">
    <citation type="journal article" date="2023" name="Int. J. Syst. Evol. Microbiol.">
        <title>Streptococcus sciuri sp. nov., Staphylococcus marylandisciuri sp. nov. and Staphylococcus americanisciuri sp. nov., isolated from faeces of eastern grey squirrel (Sciurus carolinensis).</title>
        <authorList>
            <person name="Volokhov D.V."/>
            <person name="Zagorodnyaya T.A."/>
            <person name="Furtak V.A."/>
            <person name="Nattanmai G."/>
            <person name="Randall L."/>
            <person name="Jose S."/>
            <person name="Gao Y."/>
            <person name="Eisenberg T."/>
            <person name="Delmonte P."/>
            <person name="Blom J."/>
            <person name="Mitchell K.K."/>
        </authorList>
    </citation>
    <scope>NUCLEOTIDE SEQUENCE [LARGE SCALE GENOMIC DNA]</scope>
    <source>
        <strain evidence="2 3">GRT3</strain>
    </source>
</reference>
<organism evidence="2 3">
    <name type="scientific">Staphylococcus americanisciuri</name>
    <dbReference type="NCBI Taxonomy" id="2973940"/>
    <lineage>
        <taxon>Bacteria</taxon>
        <taxon>Bacillati</taxon>
        <taxon>Bacillota</taxon>
        <taxon>Bacilli</taxon>
        <taxon>Bacillales</taxon>
        <taxon>Staphylococcaceae</taxon>
        <taxon>Staphylococcus</taxon>
    </lineage>
</organism>
<sequence length="68" mass="7559">MNTKNISIILTQSHTAPNGKTTNTSRKINNLNPEATTNDLRKFAETIATLTGEHYDQIEVVKTFIIKG</sequence>
<evidence type="ECO:0000313" key="2">
    <source>
        <dbReference type="EMBL" id="MCS4486505.1"/>
    </source>
</evidence>
<evidence type="ECO:0000313" key="3">
    <source>
        <dbReference type="Proteomes" id="UP001205609"/>
    </source>
</evidence>
<evidence type="ECO:0000259" key="1">
    <source>
        <dbReference type="Pfam" id="PF07872"/>
    </source>
</evidence>